<feature type="compositionally biased region" description="Low complexity" evidence="1">
    <location>
        <begin position="30"/>
        <end position="47"/>
    </location>
</feature>
<organism evidence="2">
    <name type="scientific">Rhizophagus irregularis (strain DAOM 181602 / DAOM 197198 / MUCL 43194)</name>
    <name type="common">Arbuscular mycorrhizal fungus</name>
    <name type="synonym">Glomus intraradices</name>
    <dbReference type="NCBI Taxonomy" id="747089"/>
    <lineage>
        <taxon>Eukaryota</taxon>
        <taxon>Fungi</taxon>
        <taxon>Fungi incertae sedis</taxon>
        <taxon>Mucoromycota</taxon>
        <taxon>Glomeromycotina</taxon>
        <taxon>Glomeromycetes</taxon>
        <taxon>Glomerales</taxon>
        <taxon>Glomeraceae</taxon>
        <taxon>Rhizophagus</taxon>
    </lineage>
</organism>
<gene>
    <name evidence="2" type="ORF">GLOINDRAFT_34386</name>
</gene>
<sequence length="73" mass="8936">MDNPDVPFINQNRYNRRQIINRRNQRIQRQRPGINRTSRGRTSTNNNTNTILRQIALTFYYSNYLHDIQYYDS</sequence>
<protein>
    <submittedName>
        <fullName evidence="2">Uncharacterized protein</fullName>
    </submittedName>
</protein>
<name>U9TDR6_RHIID</name>
<dbReference type="EMBL" id="KI291831">
    <property type="protein sequence ID" value="ESA06280.1"/>
    <property type="molecule type" value="Genomic_DNA"/>
</dbReference>
<reference evidence="2" key="1">
    <citation type="submission" date="2013-07" db="EMBL/GenBank/DDBJ databases">
        <title>The genome of an arbuscular mycorrhizal fungus provides insights into the evolution of the oldest plant symbiosis.</title>
        <authorList>
            <consortium name="DOE Joint Genome Institute"/>
            <person name="Tisserant E."/>
            <person name="Malbreil M."/>
            <person name="Kuo A."/>
            <person name="Kohler A."/>
            <person name="Symeonidi A."/>
            <person name="Balestrini R."/>
            <person name="Charron P."/>
            <person name="Duensing N."/>
            <person name="Frei-dit-Frey N."/>
            <person name="Gianinazzi-Pearson V."/>
            <person name="Gilbert B."/>
            <person name="Handa Y."/>
            <person name="Hijri M."/>
            <person name="Kaul R."/>
            <person name="Kawaguchi M."/>
            <person name="Krajinski F."/>
            <person name="Lammers P."/>
            <person name="Lapierre D."/>
            <person name="Masclaux F.G."/>
            <person name="Murat C."/>
            <person name="Morin E."/>
            <person name="Ndikumana S."/>
            <person name="Pagni M."/>
            <person name="Petitpierre D."/>
            <person name="Requena N."/>
            <person name="Rosikiewicz P."/>
            <person name="Riley R."/>
            <person name="Saito K."/>
            <person name="San Clemente H."/>
            <person name="Shapiro H."/>
            <person name="van Tuinen D."/>
            <person name="Becard G."/>
            <person name="Bonfante P."/>
            <person name="Paszkowski U."/>
            <person name="Shachar-Hill Y."/>
            <person name="Young J.P."/>
            <person name="Sanders I.R."/>
            <person name="Henrissat B."/>
            <person name="Rensing S.A."/>
            <person name="Grigoriev I.V."/>
            <person name="Corradi N."/>
            <person name="Roux C."/>
            <person name="Martin F."/>
        </authorList>
    </citation>
    <scope>NUCLEOTIDE SEQUENCE</scope>
    <source>
        <strain evidence="2">DAOM 197198</strain>
    </source>
</reference>
<feature type="region of interest" description="Disordered" evidence="1">
    <location>
        <begin position="22"/>
        <end position="47"/>
    </location>
</feature>
<evidence type="ECO:0000313" key="2">
    <source>
        <dbReference type="EMBL" id="ESA06280.1"/>
    </source>
</evidence>
<dbReference type="HOGENOM" id="CLU_2706122_0_0_1"/>
<proteinExistence type="predicted"/>
<accession>U9TDR6</accession>
<dbReference type="AlphaFoldDB" id="U9TDR6"/>
<evidence type="ECO:0000256" key="1">
    <source>
        <dbReference type="SAM" id="MobiDB-lite"/>
    </source>
</evidence>